<dbReference type="RefSeq" id="WP_154716753.1">
    <property type="nucleotide sequence ID" value="NZ_LT837803.1"/>
</dbReference>
<dbReference type="InterPro" id="IPR016631">
    <property type="entry name" value="Regulatory_RpfE"/>
</dbReference>
<organism evidence="1 2">
    <name type="scientific">Sterolibacterium denitrificans</name>
    <dbReference type="NCBI Taxonomy" id="157592"/>
    <lineage>
        <taxon>Bacteria</taxon>
        <taxon>Pseudomonadati</taxon>
        <taxon>Pseudomonadota</taxon>
        <taxon>Betaproteobacteria</taxon>
        <taxon>Nitrosomonadales</taxon>
        <taxon>Sterolibacteriaceae</taxon>
        <taxon>Sterolibacterium</taxon>
    </lineage>
</organism>
<dbReference type="PIRSF" id="PIRSF015283">
    <property type="entry name" value="Regulatory_RpfE"/>
    <property type="match status" value="1"/>
</dbReference>
<dbReference type="Proteomes" id="UP000242886">
    <property type="component" value="Chromosome SDENCHOL"/>
</dbReference>
<evidence type="ECO:0000313" key="1">
    <source>
        <dbReference type="EMBL" id="SMB26824.1"/>
    </source>
</evidence>
<accession>A0A7Z7HR69</accession>
<protein>
    <recommendedName>
        <fullName evidence="3">Phosphoglycerate mutase</fullName>
    </recommendedName>
</protein>
<keyword evidence="2" id="KW-1185">Reference proteome</keyword>
<gene>
    <name evidence="1" type="ORF">SDENCHOL_20226</name>
</gene>
<name>A0A7Z7HR69_9PROT</name>
<dbReference type="EMBL" id="LT837803">
    <property type="protein sequence ID" value="SMB26824.1"/>
    <property type="molecule type" value="Genomic_DNA"/>
</dbReference>
<proteinExistence type="predicted"/>
<sequence length="358" mass="39431">MQLHLVLPGLLWPDKIFHDAVFDLDLPALAWLLGRGHLAWQPPCAPEAALCQAFGIDDEQPPYAALRRLGEQSADADANAADQHTDHYWICADPVHLSIEKRRMTLGENTAPASSEELQAIAAALQPLLAECEYADTLGIRAFHPAAAGHAYLQLARLPAIDTTPPSLASGYESLQPQGAEAGPWRRLLNHVQMLLHALPCNAQRSARNLPPLNSLWLWGAGRLPASNPTALDCTAAHGDHPLLAGLARWGGIPHQANLPTSPAALLATGNGGKHLLLLDHLHAAARRYDMLQWRDTLQTLERDWLQPLQQAVADGRLQQLRISALGDEARLDIRLTHHSRWQFWRRPLPPHRLVQPC</sequence>
<evidence type="ECO:0008006" key="3">
    <source>
        <dbReference type="Google" id="ProtNLM"/>
    </source>
</evidence>
<dbReference type="AlphaFoldDB" id="A0A7Z7HR69"/>
<reference evidence="1" key="1">
    <citation type="submission" date="2017-03" db="EMBL/GenBank/DDBJ databases">
        <authorList>
            <consortium name="AG Boll"/>
        </authorList>
    </citation>
    <scope>NUCLEOTIDE SEQUENCE [LARGE SCALE GENOMIC DNA]</scope>
    <source>
        <strain evidence="1">Chol</strain>
    </source>
</reference>
<evidence type="ECO:0000313" key="2">
    <source>
        <dbReference type="Proteomes" id="UP000242886"/>
    </source>
</evidence>